<evidence type="ECO:0000256" key="2">
    <source>
        <dbReference type="SAM" id="Phobius"/>
    </source>
</evidence>
<feature type="transmembrane region" description="Helical" evidence="2">
    <location>
        <begin position="72"/>
        <end position="94"/>
    </location>
</feature>
<keyword evidence="4" id="KW-1185">Reference proteome</keyword>
<feature type="region of interest" description="Disordered" evidence="1">
    <location>
        <begin position="1"/>
        <end position="27"/>
    </location>
</feature>
<feature type="transmembrane region" description="Helical" evidence="2">
    <location>
        <begin position="187"/>
        <end position="213"/>
    </location>
</feature>
<evidence type="ECO:0000313" key="4">
    <source>
        <dbReference type="Proteomes" id="UP000295357"/>
    </source>
</evidence>
<protein>
    <recommendedName>
        <fullName evidence="5">Transmembrane protein</fullName>
    </recommendedName>
</protein>
<dbReference type="Proteomes" id="UP000295357">
    <property type="component" value="Unassembled WGS sequence"/>
</dbReference>
<feature type="transmembrane region" description="Helical" evidence="2">
    <location>
        <begin position="258"/>
        <end position="275"/>
    </location>
</feature>
<accession>A0A4R6NEY2</accession>
<organism evidence="3 4">
    <name type="scientific">Roseateles asaccharophilus</name>
    <dbReference type="NCBI Taxonomy" id="582607"/>
    <lineage>
        <taxon>Bacteria</taxon>
        <taxon>Pseudomonadati</taxon>
        <taxon>Pseudomonadota</taxon>
        <taxon>Betaproteobacteria</taxon>
        <taxon>Burkholderiales</taxon>
        <taxon>Sphaerotilaceae</taxon>
        <taxon>Roseateles</taxon>
    </lineage>
</organism>
<keyword evidence="2" id="KW-0812">Transmembrane</keyword>
<dbReference type="OrthoDB" id="8797195at2"/>
<evidence type="ECO:0000313" key="3">
    <source>
        <dbReference type="EMBL" id="TDP12794.1"/>
    </source>
</evidence>
<reference evidence="3 4" key="1">
    <citation type="submission" date="2019-03" db="EMBL/GenBank/DDBJ databases">
        <title>Genomic Encyclopedia of Type Strains, Phase IV (KMG-IV): sequencing the most valuable type-strain genomes for metagenomic binning, comparative biology and taxonomic classification.</title>
        <authorList>
            <person name="Goeker M."/>
        </authorList>
    </citation>
    <scope>NUCLEOTIDE SEQUENCE [LARGE SCALE GENOMIC DNA]</scope>
    <source>
        <strain evidence="3 4">DSM 25082</strain>
    </source>
</reference>
<feature type="transmembrane region" description="Helical" evidence="2">
    <location>
        <begin position="219"/>
        <end position="238"/>
    </location>
</feature>
<feature type="compositionally biased region" description="Basic residues" evidence="1">
    <location>
        <begin position="9"/>
        <end position="20"/>
    </location>
</feature>
<dbReference type="AlphaFoldDB" id="A0A4R6NEY2"/>
<sequence>MPPTAANRARSRASQHRHSPQQRERAFVRETRQRLQRERWLRLHVLLIALLTLGGLMAAGGLLRVLGVESLAWRYAIALPISYLLYLGLLRLWAGHLLGRDSQLLDQTPDVLDGLDLLPTPRGGGGTGSSVPIRTGGGGDFGGGGASGSFEVDDVLDAGTGLGEAAGEIAGQTAKLGAAALDSDEGAVVAVPLLVVLALGALLMTLLGLGVFALFGVDVLMAVVLELGLAGLAGGFAWRRQREGWLRRALAHTWKPALAMLVLGVALGLLLDHWLPQADSLPHALRLLQAA</sequence>
<name>A0A4R6NEY2_9BURK</name>
<gene>
    <name evidence="3" type="ORF">DFR39_101267</name>
</gene>
<dbReference type="RefSeq" id="WP_133601734.1">
    <property type="nucleotide sequence ID" value="NZ_JAUFPJ010000005.1"/>
</dbReference>
<comment type="caution">
    <text evidence="3">The sequence shown here is derived from an EMBL/GenBank/DDBJ whole genome shotgun (WGS) entry which is preliminary data.</text>
</comment>
<dbReference type="EMBL" id="SNXE01000001">
    <property type="protein sequence ID" value="TDP12794.1"/>
    <property type="molecule type" value="Genomic_DNA"/>
</dbReference>
<feature type="transmembrane region" description="Helical" evidence="2">
    <location>
        <begin position="43"/>
        <end position="66"/>
    </location>
</feature>
<proteinExistence type="predicted"/>
<evidence type="ECO:0000256" key="1">
    <source>
        <dbReference type="SAM" id="MobiDB-lite"/>
    </source>
</evidence>
<keyword evidence="2" id="KW-0472">Membrane</keyword>
<keyword evidence="2" id="KW-1133">Transmembrane helix</keyword>
<evidence type="ECO:0008006" key="5">
    <source>
        <dbReference type="Google" id="ProtNLM"/>
    </source>
</evidence>